<name>A0A0E9QM74_ANGAN</name>
<evidence type="ECO:0000313" key="1">
    <source>
        <dbReference type="EMBL" id="JAH17375.1"/>
    </source>
</evidence>
<dbReference type="EMBL" id="GBXM01091202">
    <property type="protein sequence ID" value="JAH17375.1"/>
    <property type="molecule type" value="Transcribed_RNA"/>
</dbReference>
<organism evidence="1">
    <name type="scientific">Anguilla anguilla</name>
    <name type="common">European freshwater eel</name>
    <name type="synonym">Muraena anguilla</name>
    <dbReference type="NCBI Taxonomy" id="7936"/>
    <lineage>
        <taxon>Eukaryota</taxon>
        <taxon>Metazoa</taxon>
        <taxon>Chordata</taxon>
        <taxon>Craniata</taxon>
        <taxon>Vertebrata</taxon>
        <taxon>Euteleostomi</taxon>
        <taxon>Actinopterygii</taxon>
        <taxon>Neopterygii</taxon>
        <taxon>Teleostei</taxon>
        <taxon>Anguilliformes</taxon>
        <taxon>Anguillidae</taxon>
        <taxon>Anguilla</taxon>
    </lineage>
</organism>
<protein>
    <submittedName>
        <fullName evidence="1">Uncharacterized protein</fullName>
    </submittedName>
</protein>
<reference evidence="1" key="1">
    <citation type="submission" date="2014-11" db="EMBL/GenBank/DDBJ databases">
        <authorList>
            <person name="Amaro Gonzalez C."/>
        </authorList>
    </citation>
    <scope>NUCLEOTIDE SEQUENCE</scope>
</reference>
<sequence>MLLFADRILDRQLKTTGASWEIFL</sequence>
<accession>A0A0E9QM74</accession>
<reference evidence="1" key="2">
    <citation type="journal article" date="2015" name="Fish Shellfish Immunol.">
        <title>Early steps in the European eel (Anguilla anguilla)-Vibrio vulnificus interaction in the gills: Role of the RtxA13 toxin.</title>
        <authorList>
            <person name="Callol A."/>
            <person name="Pajuelo D."/>
            <person name="Ebbesson L."/>
            <person name="Teles M."/>
            <person name="MacKenzie S."/>
            <person name="Amaro C."/>
        </authorList>
    </citation>
    <scope>NUCLEOTIDE SEQUENCE</scope>
</reference>
<dbReference type="AlphaFoldDB" id="A0A0E9QM74"/>
<proteinExistence type="predicted"/>